<protein>
    <submittedName>
        <fullName evidence="2">Uncharacterized protein</fullName>
    </submittedName>
</protein>
<accession>A0A917SZC3</accession>
<dbReference type="AlphaFoldDB" id="A0A917SZC3"/>
<keyword evidence="3" id="KW-1185">Reference proteome</keyword>
<evidence type="ECO:0000313" key="3">
    <source>
        <dbReference type="Proteomes" id="UP000642070"/>
    </source>
</evidence>
<name>A0A917SZC3_9ACTN</name>
<reference evidence="2" key="2">
    <citation type="submission" date="2020-09" db="EMBL/GenBank/DDBJ databases">
        <authorList>
            <person name="Sun Q."/>
            <person name="Ohkuma M."/>
        </authorList>
    </citation>
    <scope>NUCLEOTIDE SEQUENCE</scope>
    <source>
        <strain evidence="2">JCM 19831</strain>
    </source>
</reference>
<proteinExistence type="predicted"/>
<feature type="compositionally biased region" description="Basic and acidic residues" evidence="1">
    <location>
        <begin position="91"/>
        <end position="118"/>
    </location>
</feature>
<gene>
    <name evidence="2" type="ORF">GCM10007977_001270</name>
</gene>
<dbReference type="EMBL" id="BMPI01000001">
    <property type="protein sequence ID" value="GGM03663.1"/>
    <property type="molecule type" value="Genomic_DNA"/>
</dbReference>
<reference evidence="2" key="1">
    <citation type="journal article" date="2014" name="Int. J. Syst. Evol. Microbiol.">
        <title>Complete genome sequence of Corynebacterium casei LMG S-19264T (=DSM 44701T), isolated from a smear-ripened cheese.</title>
        <authorList>
            <consortium name="US DOE Joint Genome Institute (JGI-PGF)"/>
            <person name="Walter F."/>
            <person name="Albersmeier A."/>
            <person name="Kalinowski J."/>
            <person name="Ruckert C."/>
        </authorList>
    </citation>
    <scope>NUCLEOTIDE SEQUENCE</scope>
    <source>
        <strain evidence="2">JCM 19831</strain>
    </source>
</reference>
<organism evidence="2 3">
    <name type="scientific">Dactylosporangium sucinum</name>
    <dbReference type="NCBI Taxonomy" id="1424081"/>
    <lineage>
        <taxon>Bacteria</taxon>
        <taxon>Bacillati</taxon>
        <taxon>Actinomycetota</taxon>
        <taxon>Actinomycetes</taxon>
        <taxon>Micromonosporales</taxon>
        <taxon>Micromonosporaceae</taxon>
        <taxon>Dactylosporangium</taxon>
    </lineage>
</organism>
<feature type="region of interest" description="Disordered" evidence="1">
    <location>
        <begin position="140"/>
        <end position="173"/>
    </location>
</feature>
<evidence type="ECO:0000313" key="2">
    <source>
        <dbReference type="EMBL" id="GGM03663.1"/>
    </source>
</evidence>
<evidence type="ECO:0000256" key="1">
    <source>
        <dbReference type="SAM" id="MobiDB-lite"/>
    </source>
</evidence>
<feature type="region of interest" description="Disordered" evidence="1">
    <location>
        <begin position="67"/>
        <end position="126"/>
    </location>
</feature>
<sequence length="173" mass="19054">MPAEPVADLLHRVGARWGMDDRVCRSGDPGQRIRQVVQPGQRLGVHGGLVEVQVRRADQPVRHVYRQAQPRPEVRHQARHRGGRPVAQRAQPDRRGPGRRRVGGDRPARARREPDQRHPVGLVGRGQHLQRLGAEAVRGHVGRRAVRDPGLRQVTHDLGVPGAGEPPAGGRVA</sequence>
<feature type="compositionally biased region" description="Low complexity" evidence="1">
    <location>
        <begin position="159"/>
        <end position="173"/>
    </location>
</feature>
<dbReference type="Proteomes" id="UP000642070">
    <property type="component" value="Unassembled WGS sequence"/>
</dbReference>
<comment type="caution">
    <text evidence="2">The sequence shown here is derived from an EMBL/GenBank/DDBJ whole genome shotgun (WGS) entry which is preliminary data.</text>
</comment>